<keyword evidence="7" id="KW-0694">RNA-binding</keyword>
<name>A0A2M8P102_9CHLR</name>
<evidence type="ECO:0000256" key="5">
    <source>
        <dbReference type="ARBA" id="ARBA00022694"/>
    </source>
</evidence>
<keyword evidence="2" id="KW-0820">tRNA-binding</keyword>
<accession>A0A2M8P102</accession>
<gene>
    <name evidence="15" type="ORF">CUN51_04950</name>
</gene>
<dbReference type="CDD" id="cd02801">
    <property type="entry name" value="DUS_like_FMN"/>
    <property type="match status" value="1"/>
</dbReference>
<feature type="domain" description="DUS-like FMN-binding" evidence="14">
    <location>
        <begin position="33"/>
        <end position="327"/>
    </location>
</feature>
<comment type="cofactor">
    <cofactor evidence="11 13">
        <name>FMN</name>
        <dbReference type="ChEBI" id="CHEBI:58210"/>
    </cofactor>
</comment>
<sequence length="343" mass="37350">MLTPVAPERTHQSPVAFAPFYVGAIRIETPLTLAPMAGQTSYALRALCRLQGDCGLVCTELLSSQAIHYKSRKTYDMLDWSPDEFPFAVQLYGSDPVMMAEAARFVVDRGASIVDINMGCWVPKVAKTGAGAALLRDVCTATRVVEAVVRAVDVPVTVKVRAGWDAQTLTAVPFAKAAEQAGVQAIAAHARTAAQGFSGTADWAIIRQVKEAVRIPVIGNGDVRDADDAIRMFRETGCDAVMIGRGALGKPWLFKHIAHYIRTGERLPEPTPHEIAQLAVQHARLALSRTKLPEKQACLELRGQLTKYHLGTRYAAALRDSLVRTESLAQIEACFRPFIQDSD</sequence>
<dbReference type="PANTHER" id="PTHR45846:SF1">
    <property type="entry name" value="TRNA-DIHYDROURIDINE(47) SYNTHASE [NAD(P)(+)]-LIKE"/>
    <property type="match status" value="1"/>
</dbReference>
<protein>
    <recommendedName>
        <fullName evidence="11">tRNA-dihydrouridine synthase</fullName>
        <ecNumber evidence="11">1.3.1.-</ecNumber>
    </recommendedName>
</protein>
<dbReference type="SUPFAM" id="SSF51395">
    <property type="entry name" value="FMN-linked oxidoreductases"/>
    <property type="match status" value="1"/>
</dbReference>
<dbReference type="AlphaFoldDB" id="A0A2M8P102"/>
<dbReference type="Gene3D" id="3.20.20.70">
    <property type="entry name" value="Aldolase class I"/>
    <property type="match status" value="1"/>
</dbReference>
<evidence type="ECO:0000256" key="9">
    <source>
        <dbReference type="ARBA" id="ARBA00048205"/>
    </source>
</evidence>
<evidence type="ECO:0000256" key="7">
    <source>
        <dbReference type="ARBA" id="ARBA00022884"/>
    </source>
</evidence>
<dbReference type="PIRSF" id="PIRSF006621">
    <property type="entry name" value="Dus"/>
    <property type="match status" value="1"/>
</dbReference>
<feature type="binding site" evidence="13">
    <location>
        <position position="159"/>
    </location>
    <ligand>
        <name>FMN</name>
        <dbReference type="ChEBI" id="CHEBI:58210"/>
    </ligand>
</feature>
<dbReference type="InterPro" id="IPR013785">
    <property type="entry name" value="Aldolase_TIM"/>
</dbReference>
<evidence type="ECO:0000259" key="14">
    <source>
        <dbReference type="Pfam" id="PF01207"/>
    </source>
</evidence>
<dbReference type="GO" id="GO:0017150">
    <property type="term" value="F:tRNA dihydrouridine synthase activity"/>
    <property type="evidence" value="ECO:0007669"/>
    <property type="project" value="InterPro"/>
</dbReference>
<proteinExistence type="inferred from homology"/>
<evidence type="ECO:0000256" key="3">
    <source>
        <dbReference type="ARBA" id="ARBA00022630"/>
    </source>
</evidence>
<evidence type="ECO:0000256" key="2">
    <source>
        <dbReference type="ARBA" id="ARBA00022555"/>
    </source>
</evidence>
<reference evidence="15 16" key="1">
    <citation type="submission" date="2017-11" db="EMBL/GenBank/DDBJ databases">
        <title>Evolution of Phototrophy in the Chloroflexi Phylum Driven by Horizontal Gene Transfer.</title>
        <authorList>
            <person name="Ward L.M."/>
            <person name="Hemp J."/>
            <person name="Shih P.M."/>
            <person name="Mcglynn S.E."/>
            <person name="Fischer W."/>
        </authorList>
    </citation>
    <scope>NUCLEOTIDE SEQUENCE [LARGE SCALE GENOMIC DNA]</scope>
    <source>
        <strain evidence="15">CP2_2F</strain>
    </source>
</reference>
<feature type="binding site" evidence="13">
    <location>
        <position position="189"/>
    </location>
    <ligand>
        <name>FMN</name>
        <dbReference type="ChEBI" id="CHEBI:58210"/>
    </ligand>
</feature>
<evidence type="ECO:0000256" key="8">
    <source>
        <dbReference type="ARBA" id="ARBA00023002"/>
    </source>
</evidence>
<evidence type="ECO:0000256" key="10">
    <source>
        <dbReference type="ARBA" id="ARBA00048802"/>
    </source>
</evidence>
<comment type="function">
    <text evidence="1 11">Catalyzes the synthesis of 5,6-dihydrouridine (D), a modified base found in the D-loop of most tRNAs, via the reduction of the C5-C6 double bond in target uridines.</text>
</comment>
<keyword evidence="6" id="KW-0521">NADP</keyword>
<dbReference type="InterPro" id="IPR001269">
    <property type="entry name" value="DUS_fam"/>
</dbReference>
<evidence type="ECO:0000256" key="11">
    <source>
        <dbReference type="PIRNR" id="PIRNR006621"/>
    </source>
</evidence>
<evidence type="ECO:0000256" key="6">
    <source>
        <dbReference type="ARBA" id="ARBA00022857"/>
    </source>
</evidence>
<evidence type="ECO:0000256" key="13">
    <source>
        <dbReference type="PIRSR" id="PIRSR006621-2"/>
    </source>
</evidence>
<dbReference type="InterPro" id="IPR004652">
    <property type="entry name" value="DusB-like"/>
</dbReference>
<comment type="caution">
    <text evidence="15">The sequence shown here is derived from an EMBL/GenBank/DDBJ whole genome shotgun (WGS) entry which is preliminary data.</text>
</comment>
<evidence type="ECO:0000313" key="16">
    <source>
        <dbReference type="Proteomes" id="UP000228921"/>
    </source>
</evidence>
<dbReference type="EC" id="1.3.1.-" evidence="11"/>
<feature type="binding site" evidence="13">
    <location>
        <begin position="35"/>
        <end position="37"/>
    </location>
    <ligand>
        <name>FMN</name>
        <dbReference type="ChEBI" id="CHEBI:58210"/>
    </ligand>
</feature>
<feature type="active site" description="Proton donor" evidence="12">
    <location>
        <position position="120"/>
    </location>
</feature>
<evidence type="ECO:0000256" key="4">
    <source>
        <dbReference type="ARBA" id="ARBA00022643"/>
    </source>
</evidence>
<keyword evidence="8 11" id="KW-0560">Oxidoreductase</keyword>
<evidence type="ECO:0000256" key="1">
    <source>
        <dbReference type="ARBA" id="ARBA00002790"/>
    </source>
</evidence>
<keyword evidence="13" id="KW-0547">Nucleotide-binding</keyword>
<comment type="similarity">
    <text evidence="11">Belongs to the dus family.</text>
</comment>
<dbReference type="NCBIfam" id="TIGR00737">
    <property type="entry name" value="nifR3_yhdG"/>
    <property type="match status" value="1"/>
</dbReference>
<feature type="binding site" evidence="13">
    <location>
        <position position="90"/>
    </location>
    <ligand>
        <name>FMN</name>
        <dbReference type="ChEBI" id="CHEBI:58210"/>
    </ligand>
</feature>
<dbReference type="Gene3D" id="1.10.1200.80">
    <property type="entry name" value="Putative flavin oxidoreducatase, domain 2"/>
    <property type="match status" value="1"/>
</dbReference>
<dbReference type="GO" id="GO:0000049">
    <property type="term" value="F:tRNA binding"/>
    <property type="evidence" value="ECO:0007669"/>
    <property type="project" value="UniProtKB-KW"/>
</dbReference>
<comment type="catalytic activity">
    <reaction evidence="10">
        <text>a 5,6-dihydrouridine in tRNA + NAD(+) = a uridine in tRNA + NADH + H(+)</text>
        <dbReference type="Rhea" id="RHEA:54452"/>
        <dbReference type="Rhea" id="RHEA-COMP:13339"/>
        <dbReference type="Rhea" id="RHEA-COMP:13887"/>
        <dbReference type="ChEBI" id="CHEBI:15378"/>
        <dbReference type="ChEBI" id="CHEBI:57540"/>
        <dbReference type="ChEBI" id="CHEBI:57945"/>
        <dbReference type="ChEBI" id="CHEBI:65315"/>
        <dbReference type="ChEBI" id="CHEBI:74443"/>
    </reaction>
</comment>
<keyword evidence="4 11" id="KW-0288">FMN</keyword>
<dbReference type="Pfam" id="PF01207">
    <property type="entry name" value="Dus"/>
    <property type="match status" value="1"/>
</dbReference>
<evidence type="ECO:0000256" key="12">
    <source>
        <dbReference type="PIRSR" id="PIRSR006621-1"/>
    </source>
</evidence>
<dbReference type="GO" id="GO:0050660">
    <property type="term" value="F:flavin adenine dinucleotide binding"/>
    <property type="evidence" value="ECO:0007669"/>
    <property type="project" value="InterPro"/>
</dbReference>
<dbReference type="InterPro" id="IPR024036">
    <property type="entry name" value="tRNA-dHydroUridine_Synthase_C"/>
</dbReference>
<keyword evidence="3 11" id="KW-0285">Flavoprotein</keyword>
<keyword evidence="5 11" id="KW-0819">tRNA processing</keyword>
<evidence type="ECO:0000313" key="15">
    <source>
        <dbReference type="EMBL" id="PJF31219.1"/>
    </source>
</evidence>
<feature type="binding site" evidence="13">
    <location>
        <begin position="244"/>
        <end position="245"/>
    </location>
    <ligand>
        <name>FMN</name>
        <dbReference type="ChEBI" id="CHEBI:58210"/>
    </ligand>
</feature>
<dbReference type="InterPro" id="IPR035587">
    <property type="entry name" value="DUS-like_FMN-bd"/>
</dbReference>
<dbReference type="PANTHER" id="PTHR45846">
    <property type="entry name" value="TRNA-DIHYDROURIDINE(47) SYNTHASE [NAD(P)(+)]-LIKE"/>
    <property type="match status" value="1"/>
</dbReference>
<dbReference type="EMBL" id="PGTK01000004">
    <property type="protein sequence ID" value="PJF31219.1"/>
    <property type="molecule type" value="Genomic_DNA"/>
</dbReference>
<comment type="catalytic activity">
    <reaction evidence="9">
        <text>a 5,6-dihydrouridine in tRNA + NADP(+) = a uridine in tRNA + NADPH + H(+)</text>
        <dbReference type="Rhea" id="RHEA:23624"/>
        <dbReference type="Rhea" id="RHEA-COMP:13339"/>
        <dbReference type="Rhea" id="RHEA-COMP:13887"/>
        <dbReference type="ChEBI" id="CHEBI:15378"/>
        <dbReference type="ChEBI" id="CHEBI:57783"/>
        <dbReference type="ChEBI" id="CHEBI:58349"/>
        <dbReference type="ChEBI" id="CHEBI:65315"/>
        <dbReference type="ChEBI" id="CHEBI:74443"/>
    </reaction>
</comment>
<organism evidence="15 16">
    <name type="scientific">Candidatus Thermofonsia Clade 1 bacterium</name>
    <dbReference type="NCBI Taxonomy" id="2364210"/>
    <lineage>
        <taxon>Bacteria</taxon>
        <taxon>Bacillati</taxon>
        <taxon>Chloroflexota</taxon>
        <taxon>Candidatus Thermofontia</taxon>
        <taxon>Candidatus Thermofonsia Clade 1</taxon>
    </lineage>
</organism>
<dbReference type="Proteomes" id="UP000228921">
    <property type="component" value="Unassembled WGS sequence"/>
</dbReference>